<dbReference type="EMBL" id="UINC01186988">
    <property type="protein sequence ID" value="SVD99478.1"/>
    <property type="molecule type" value="Genomic_DNA"/>
</dbReference>
<accession>A0A382ZXT6</accession>
<sequence length="164" mass="18504">MVKIHWNSLFVSPQHANDMLTYVQLRLQHALRSTCLLCLSSALSGSVWAQTPPVPTTGESTFRVFVRAVPSGFVTSTLVYEDNRWVLRATTQITAPLELETQLFEMTYDSDWKPQQLRISSTRNREIFNVDSNFGDDLVTNEVQIGSEVSNSEERIDAPSIVLP</sequence>
<proteinExistence type="predicted"/>
<evidence type="ECO:0000313" key="1">
    <source>
        <dbReference type="EMBL" id="SVD99478.1"/>
    </source>
</evidence>
<gene>
    <name evidence="1" type="ORF">METZ01_LOCUS452332</name>
</gene>
<name>A0A382ZXT6_9ZZZZ</name>
<dbReference type="AlphaFoldDB" id="A0A382ZXT6"/>
<protein>
    <submittedName>
        <fullName evidence="1">Uncharacterized protein</fullName>
    </submittedName>
</protein>
<reference evidence="1" key="1">
    <citation type="submission" date="2018-05" db="EMBL/GenBank/DDBJ databases">
        <authorList>
            <person name="Lanie J.A."/>
            <person name="Ng W.-L."/>
            <person name="Kazmierczak K.M."/>
            <person name="Andrzejewski T.M."/>
            <person name="Davidsen T.M."/>
            <person name="Wayne K.J."/>
            <person name="Tettelin H."/>
            <person name="Glass J.I."/>
            <person name="Rusch D."/>
            <person name="Podicherti R."/>
            <person name="Tsui H.-C.T."/>
            <person name="Winkler M.E."/>
        </authorList>
    </citation>
    <scope>NUCLEOTIDE SEQUENCE</scope>
</reference>
<organism evidence="1">
    <name type="scientific">marine metagenome</name>
    <dbReference type="NCBI Taxonomy" id="408172"/>
    <lineage>
        <taxon>unclassified sequences</taxon>
        <taxon>metagenomes</taxon>
        <taxon>ecological metagenomes</taxon>
    </lineage>
</organism>
<feature type="non-terminal residue" evidence="1">
    <location>
        <position position="164"/>
    </location>
</feature>